<organism evidence="18 19">
    <name type="scientific">Wickerhamomyces pijperi</name>
    <name type="common">Yeast</name>
    <name type="synonym">Pichia pijperi</name>
    <dbReference type="NCBI Taxonomy" id="599730"/>
    <lineage>
        <taxon>Eukaryota</taxon>
        <taxon>Fungi</taxon>
        <taxon>Dikarya</taxon>
        <taxon>Ascomycota</taxon>
        <taxon>Saccharomycotina</taxon>
        <taxon>Saccharomycetes</taxon>
        <taxon>Phaffomycetales</taxon>
        <taxon>Wickerhamomycetaceae</taxon>
        <taxon>Wickerhamomyces</taxon>
    </lineage>
</organism>
<evidence type="ECO:0000259" key="16">
    <source>
        <dbReference type="Pfam" id="PF01435"/>
    </source>
</evidence>
<dbReference type="Proteomes" id="UP000774326">
    <property type="component" value="Unassembled WGS sequence"/>
</dbReference>
<feature type="transmembrane region" description="Helical" evidence="15">
    <location>
        <begin position="200"/>
        <end position="222"/>
    </location>
</feature>
<evidence type="ECO:0000256" key="8">
    <source>
        <dbReference type="ARBA" id="ARBA00022989"/>
    </source>
</evidence>
<feature type="binding site" evidence="14">
    <location>
        <position position="381"/>
    </location>
    <ligand>
        <name>Zn(2+)</name>
        <dbReference type="ChEBI" id="CHEBI:29105"/>
        <note>catalytic</note>
    </ligand>
</feature>
<comment type="cofactor">
    <cofactor evidence="14 15">
        <name>Zn(2+)</name>
        <dbReference type="ChEBI" id="CHEBI:29105"/>
    </cofactor>
    <text evidence="14 15">Binds 1 zinc ion per subunit.</text>
</comment>
<keyword evidence="5 15" id="KW-0378">Hydrolase</keyword>
<evidence type="ECO:0000256" key="5">
    <source>
        <dbReference type="ARBA" id="ARBA00022801"/>
    </source>
</evidence>
<dbReference type="InterPro" id="IPR027057">
    <property type="entry name" value="CAXX_Prtase_1"/>
</dbReference>
<feature type="domain" description="Peptidase M48" evidence="16">
    <location>
        <begin position="232"/>
        <end position="437"/>
    </location>
</feature>
<dbReference type="AlphaFoldDB" id="A0A9P8TNV7"/>
<feature type="transmembrane region" description="Helical" evidence="15">
    <location>
        <begin position="175"/>
        <end position="193"/>
    </location>
</feature>
<evidence type="ECO:0000256" key="3">
    <source>
        <dbReference type="ARBA" id="ARBA00022692"/>
    </source>
</evidence>
<dbReference type="CDD" id="cd07343">
    <property type="entry name" value="M48A_Zmpste24p_like"/>
    <property type="match status" value="1"/>
</dbReference>
<keyword evidence="9 15" id="KW-0482">Metalloprotease</keyword>
<dbReference type="EMBL" id="JAEUBG010001882">
    <property type="protein sequence ID" value="KAH3685594.1"/>
    <property type="molecule type" value="Genomic_DNA"/>
</dbReference>
<evidence type="ECO:0000313" key="19">
    <source>
        <dbReference type="Proteomes" id="UP000774326"/>
    </source>
</evidence>
<name>A0A9P8TNV7_WICPI</name>
<dbReference type="GO" id="GO:0005789">
    <property type="term" value="C:endoplasmic reticulum membrane"/>
    <property type="evidence" value="ECO:0007669"/>
    <property type="project" value="UniProtKB-SubCell"/>
</dbReference>
<dbReference type="GO" id="GO:0004222">
    <property type="term" value="F:metalloendopeptidase activity"/>
    <property type="evidence" value="ECO:0007669"/>
    <property type="project" value="UniProtKB-UniRule"/>
</dbReference>
<dbReference type="Pfam" id="PF16491">
    <property type="entry name" value="Peptidase_M48_N"/>
    <property type="match status" value="1"/>
</dbReference>
<evidence type="ECO:0000259" key="17">
    <source>
        <dbReference type="Pfam" id="PF16491"/>
    </source>
</evidence>
<feature type="domain" description="CAAX prenyl protease 1 N-terminal" evidence="17">
    <location>
        <begin position="40"/>
        <end position="229"/>
    </location>
</feature>
<keyword evidence="19" id="KW-1185">Reference proteome</keyword>
<keyword evidence="2 15" id="KW-0645">Protease</keyword>
<evidence type="ECO:0000256" key="14">
    <source>
        <dbReference type="PIRSR" id="PIRSR627057-2"/>
    </source>
</evidence>
<protein>
    <recommendedName>
        <fullName evidence="15">CAAX prenyl protease</fullName>
        <ecNumber evidence="15">3.4.24.84</ecNumber>
    </recommendedName>
</protein>
<reference evidence="18" key="1">
    <citation type="journal article" date="2021" name="Open Biol.">
        <title>Shared evolutionary footprints suggest mitochondrial oxidative damage underlies multiple complex I losses in fungi.</title>
        <authorList>
            <person name="Schikora-Tamarit M.A."/>
            <person name="Marcet-Houben M."/>
            <person name="Nosek J."/>
            <person name="Gabaldon T."/>
        </authorList>
    </citation>
    <scope>NUCLEOTIDE SEQUENCE</scope>
    <source>
        <strain evidence="18">CBS2887</strain>
    </source>
</reference>
<keyword evidence="7 14" id="KW-0862">Zinc</keyword>
<sequence>MSILQTLTAVLDSPSIPWKTIILGFTIAQYGFENYLSYRQHRALLNATEPPALLKEHMTQETFDKSKSYALAKSRFSFITSAVGVIQNIAIIKLDFLPKLWTAAGSAYNAVSPFLPLFAQSSVIAHSVVFLLGLQCFSLVFSTPIAYYQNFVLEESFGFNKLTVGLWVSDTVKSFLLSVFIGFPLTAVFLKIIDHFGDSFIFYVWCFMVAVQIIAIAIYPTLIQPLFNKLEPLQEGELKESIENLARENKFPLTKLHVIDGSKRSSHSNAYFYGLPWSKQIVIYDTLIETSTTLETTAVLAHEIGHWYLSHTTKALLLNQCHLYAIFSLFSIFTHNDSLFRSFGFMGQQPVIVGFLLFNDIFQPLDTVMTFFMHLLSRKNEYEADEYAVGLGYADSLKKSLINLNMENLSSPTSDWLFSAFHYSHPTLPERLVAIEKKAKELDVKQK</sequence>
<dbReference type="InterPro" id="IPR032456">
    <property type="entry name" value="Peptidase_M48_N"/>
</dbReference>
<feature type="active site" description="Proton donor" evidence="13">
    <location>
        <position position="385"/>
    </location>
</feature>
<dbReference type="FunFam" id="3.30.2010.10:FF:000002">
    <property type="entry name" value="CAAX prenyl protease"/>
    <property type="match status" value="1"/>
</dbReference>
<comment type="catalytic activity">
    <reaction evidence="11 15">
        <text>Hydrolyzes the peptide bond -P2-(S-farnesyl or geranylgeranyl)C-P1'-P2'-P3'-COOH where P1' and P2' are amino acids with aliphatic side chains and P3' is any C-terminal residue.</text>
        <dbReference type="EC" id="3.4.24.84"/>
    </reaction>
</comment>
<evidence type="ECO:0000256" key="1">
    <source>
        <dbReference type="ARBA" id="ARBA00004477"/>
    </source>
</evidence>
<comment type="similarity">
    <text evidence="12 15">Belongs to the peptidase M48A family.</text>
</comment>
<keyword evidence="3 15" id="KW-0812">Transmembrane</keyword>
<feature type="transmembrane region" description="Helical" evidence="15">
    <location>
        <begin position="128"/>
        <end position="148"/>
    </location>
</feature>
<gene>
    <name evidence="18" type="ORF">WICPIJ_003424</name>
</gene>
<dbReference type="OrthoDB" id="360839at2759"/>
<keyword evidence="8 15" id="KW-1133">Transmembrane helix</keyword>
<evidence type="ECO:0000256" key="15">
    <source>
        <dbReference type="RuleBase" id="RU366005"/>
    </source>
</evidence>
<proteinExistence type="inferred from homology"/>
<keyword evidence="10 15" id="KW-0472">Membrane</keyword>
<evidence type="ECO:0000256" key="2">
    <source>
        <dbReference type="ARBA" id="ARBA00022670"/>
    </source>
</evidence>
<evidence type="ECO:0000256" key="10">
    <source>
        <dbReference type="ARBA" id="ARBA00023136"/>
    </source>
</evidence>
<feature type="binding site" evidence="14">
    <location>
        <position position="302"/>
    </location>
    <ligand>
        <name>Zn(2+)</name>
        <dbReference type="ChEBI" id="CHEBI:29105"/>
        <note>catalytic</note>
    </ligand>
</feature>
<feature type="active site" evidence="13">
    <location>
        <position position="303"/>
    </location>
</feature>
<dbReference type="EC" id="3.4.24.84" evidence="15"/>
<reference evidence="18" key="2">
    <citation type="submission" date="2021-01" db="EMBL/GenBank/DDBJ databases">
        <authorList>
            <person name="Schikora-Tamarit M.A."/>
        </authorList>
    </citation>
    <scope>NUCLEOTIDE SEQUENCE</scope>
    <source>
        <strain evidence="18">CBS2887</strain>
    </source>
</reference>
<evidence type="ECO:0000256" key="6">
    <source>
        <dbReference type="ARBA" id="ARBA00022824"/>
    </source>
</evidence>
<evidence type="ECO:0000256" key="4">
    <source>
        <dbReference type="ARBA" id="ARBA00022723"/>
    </source>
</evidence>
<dbReference type="InterPro" id="IPR001915">
    <property type="entry name" value="Peptidase_M48"/>
</dbReference>
<evidence type="ECO:0000256" key="9">
    <source>
        <dbReference type="ARBA" id="ARBA00023049"/>
    </source>
</evidence>
<accession>A0A9P8TNV7</accession>
<dbReference type="GO" id="GO:0071586">
    <property type="term" value="P:CAAX-box protein processing"/>
    <property type="evidence" value="ECO:0007669"/>
    <property type="project" value="UniProtKB-UniRule"/>
</dbReference>
<evidence type="ECO:0000256" key="11">
    <source>
        <dbReference type="ARBA" id="ARBA00044456"/>
    </source>
</evidence>
<comment type="caution">
    <text evidence="15">Lacks conserved residue(s) required for the propagation of feature annotation.</text>
</comment>
<evidence type="ECO:0000313" key="18">
    <source>
        <dbReference type="EMBL" id="KAH3685594.1"/>
    </source>
</evidence>
<feature type="binding site" evidence="14">
    <location>
        <position position="306"/>
    </location>
    <ligand>
        <name>Zn(2+)</name>
        <dbReference type="ChEBI" id="CHEBI:29105"/>
        <note>catalytic</note>
    </ligand>
</feature>
<keyword evidence="4 14" id="KW-0479">Metal-binding</keyword>
<dbReference type="Pfam" id="PF01435">
    <property type="entry name" value="Peptidase_M48"/>
    <property type="match status" value="1"/>
</dbReference>
<evidence type="ECO:0000256" key="12">
    <source>
        <dbReference type="ARBA" id="ARBA00060927"/>
    </source>
</evidence>
<comment type="subcellular location">
    <subcellularLocation>
        <location evidence="1 15">Endoplasmic reticulum membrane</location>
        <topology evidence="1 15">Multi-pass membrane protein</topology>
    </subcellularLocation>
</comment>
<keyword evidence="6 15" id="KW-0256">Endoplasmic reticulum</keyword>
<comment type="caution">
    <text evidence="18">The sequence shown here is derived from an EMBL/GenBank/DDBJ whole genome shotgun (WGS) entry which is preliminary data.</text>
</comment>
<dbReference type="PANTHER" id="PTHR10120">
    <property type="entry name" value="CAAX PRENYL PROTEASE 1"/>
    <property type="match status" value="1"/>
</dbReference>
<dbReference type="Gene3D" id="3.30.2010.10">
    <property type="entry name" value="Metalloproteases ('zincins'), catalytic domain"/>
    <property type="match status" value="1"/>
</dbReference>
<dbReference type="GO" id="GO:0046872">
    <property type="term" value="F:metal ion binding"/>
    <property type="evidence" value="ECO:0007669"/>
    <property type="project" value="UniProtKB-UniRule"/>
</dbReference>
<evidence type="ECO:0000256" key="13">
    <source>
        <dbReference type="PIRSR" id="PIRSR627057-1"/>
    </source>
</evidence>
<evidence type="ECO:0000256" key="7">
    <source>
        <dbReference type="ARBA" id="ARBA00022833"/>
    </source>
</evidence>
<comment type="function">
    <text evidence="15">Proteolytically removes the C-terminal three residues of farnesylated proteins.</text>
</comment>